<reference evidence="7" key="1">
    <citation type="journal article" date="2019" name="Int. J. Syst. Evol. Microbiol.">
        <title>The Global Catalogue of Microorganisms (GCM) 10K type strain sequencing project: providing services to taxonomists for standard genome sequencing and annotation.</title>
        <authorList>
            <consortium name="The Broad Institute Genomics Platform"/>
            <consortium name="The Broad Institute Genome Sequencing Center for Infectious Disease"/>
            <person name="Wu L."/>
            <person name="Ma J."/>
        </authorList>
    </citation>
    <scope>NUCLEOTIDE SEQUENCE [LARGE SCALE GENOMIC DNA]</scope>
    <source>
        <strain evidence="7">KCTC 52298</strain>
    </source>
</reference>
<dbReference type="SUPFAM" id="SSF103088">
    <property type="entry name" value="OmpA-like"/>
    <property type="match status" value="1"/>
</dbReference>
<keyword evidence="3" id="KW-0998">Cell outer membrane</keyword>
<evidence type="ECO:0000256" key="3">
    <source>
        <dbReference type="ARBA" id="ARBA00023237"/>
    </source>
</evidence>
<evidence type="ECO:0000256" key="2">
    <source>
        <dbReference type="ARBA" id="ARBA00023136"/>
    </source>
</evidence>
<dbReference type="EMBL" id="JBHULD010000004">
    <property type="protein sequence ID" value="MFD2553308.1"/>
    <property type="molecule type" value="Genomic_DNA"/>
</dbReference>
<feature type="domain" description="OmpA-like" evidence="5">
    <location>
        <begin position="225"/>
        <end position="336"/>
    </location>
</feature>
<accession>A0ABW5KYD3</accession>
<evidence type="ECO:0000256" key="4">
    <source>
        <dbReference type="PROSITE-ProRule" id="PRU00473"/>
    </source>
</evidence>
<comment type="subcellular location">
    <subcellularLocation>
        <location evidence="1">Cell outer membrane</location>
    </subcellularLocation>
</comment>
<protein>
    <submittedName>
        <fullName evidence="6">OmpA family protein</fullName>
    </submittedName>
</protein>
<dbReference type="Gene3D" id="3.30.1330.60">
    <property type="entry name" value="OmpA-like domain"/>
    <property type="match status" value="1"/>
</dbReference>
<dbReference type="InterPro" id="IPR006665">
    <property type="entry name" value="OmpA-like"/>
</dbReference>
<keyword evidence="2 4" id="KW-0472">Membrane</keyword>
<evidence type="ECO:0000313" key="7">
    <source>
        <dbReference type="Proteomes" id="UP001597440"/>
    </source>
</evidence>
<dbReference type="InterPro" id="IPR050330">
    <property type="entry name" value="Bact_OuterMem_StrucFunc"/>
</dbReference>
<dbReference type="Pfam" id="PF00691">
    <property type="entry name" value="OmpA"/>
    <property type="match status" value="1"/>
</dbReference>
<evidence type="ECO:0000256" key="1">
    <source>
        <dbReference type="ARBA" id="ARBA00004442"/>
    </source>
</evidence>
<dbReference type="RefSeq" id="WP_210355308.1">
    <property type="nucleotide sequence ID" value="NZ_JAEQMU010000004.1"/>
</dbReference>
<dbReference type="PANTHER" id="PTHR30329">
    <property type="entry name" value="STATOR ELEMENT OF FLAGELLAR MOTOR COMPLEX"/>
    <property type="match status" value="1"/>
</dbReference>
<dbReference type="PROSITE" id="PS51257">
    <property type="entry name" value="PROKAR_LIPOPROTEIN"/>
    <property type="match status" value="1"/>
</dbReference>
<gene>
    <name evidence="6" type="ORF">ACFSQW_02810</name>
</gene>
<comment type="caution">
    <text evidence="6">The sequence shown here is derived from an EMBL/GenBank/DDBJ whole genome shotgun (WGS) entry which is preliminary data.</text>
</comment>
<organism evidence="6 7">
    <name type="scientific">Sphingobacterium tabacisoli</name>
    <dbReference type="NCBI Taxonomy" id="2044855"/>
    <lineage>
        <taxon>Bacteria</taxon>
        <taxon>Pseudomonadati</taxon>
        <taxon>Bacteroidota</taxon>
        <taxon>Sphingobacteriia</taxon>
        <taxon>Sphingobacteriales</taxon>
        <taxon>Sphingobacteriaceae</taxon>
        <taxon>Sphingobacterium</taxon>
    </lineage>
</organism>
<sequence length="336" mass="37539">MKKSFFLIGISALLACNNNTKYGQEIQQDSTSRNSPTENIVAPPELQQTSSFDIQRIPVATADIGDFPFIKLPQGLEEMNKPMLRKFDVCFFPIDGIMTPFEGRLYKTFVSPLRGEDFSQHFFEKSMAEYLQSVGAVNVFDGAITREEYDRYHKQDPNKGGEGDMGYAGQNIKFWALRTKDKGNIYIQYLSNNAGASLNVLQEESFVQTMTKVTADQITKDLNENGKSILYINFDTDKSELTSDGTELVQQIAKALREETSLKVSIEGHTDNTGNKTHNKSLSKDRANAVLQALTKDGIDASRLSATGFGAEKPLVTNDSEENKAKNRRVELVRTN</sequence>
<dbReference type="PANTHER" id="PTHR30329:SF21">
    <property type="entry name" value="LIPOPROTEIN YIAD-RELATED"/>
    <property type="match status" value="1"/>
</dbReference>
<evidence type="ECO:0000259" key="5">
    <source>
        <dbReference type="PROSITE" id="PS51123"/>
    </source>
</evidence>
<dbReference type="Proteomes" id="UP001597440">
    <property type="component" value="Unassembled WGS sequence"/>
</dbReference>
<dbReference type="PRINTS" id="PR01021">
    <property type="entry name" value="OMPADOMAIN"/>
</dbReference>
<evidence type="ECO:0000313" key="6">
    <source>
        <dbReference type="EMBL" id="MFD2553308.1"/>
    </source>
</evidence>
<keyword evidence="7" id="KW-1185">Reference proteome</keyword>
<name>A0ABW5KYD3_9SPHI</name>
<dbReference type="InterPro" id="IPR036737">
    <property type="entry name" value="OmpA-like_sf"/>
</dbReference>
<dbReference type="CDD" id="cd07185">
    <property type="entry name" value="OmpA_C-like"/>
    <property type="match status" value="1"/>
</dbReference>
<dbReference type="InterPro" id="IPR006664">
    <property type="entry name" value="OMP_bac"/>
</dbReference>
<proteinExistence type="predicted"/>
<dbReference type="PROSITE" id="PS51123">
    <property type="entry name" value="OMPA_2"/>
    <property type="match status" value="1"/>
</dbReference>